<gene>
    <name evidence="1" type="ORF">RJ640_030677</name>
</gene>
<dbReference type="InterPro" id="IPR007750">
    <property type="entry name" value="DUF674"/>
</dbReference>
<proteinExistence type="predicted"/>
<dbReference type="EMBL" id="JAVXUO010000938">
    <property type="protein sequence ID" value="KAK2987787.1"/>
    <property type="molecule type" value="Genomic_DNA"/>
</dbReference>
<sequence length="168" mass="18647">MAATKLSLKLLIDRNGTKVLFAEAGKEVVDFLFNLLSLPVGIEEILGCLASLYDSIENLNSTYIQPNQQKDSLLKLKLPICGDQVPLFLLNDAPAAKTFYTCGNCTCIDTYCNPCFYVSDDPSAICPTNQYFQKMSTRLSYVAPPRRKQGLGWRRWLCQGCGHVHGDG</sequence>
<dbReference type="PANTHER" id="PTHR33103:SF19">
    <property type="entry name" value="OS09G0544700 PROTEIN"/>
    <property type="match status" value="1"/>
</dbReference>
<protein>
    <submittedName>
        <fullName evidence="1">Uncharacterized protein</fullName>
    </submittedName>
</protein>
<organism evidence="1 2">
    <name type="scientific">Escallonia rubra</name>
    <dbReference type="NCBI Taxonomy" id="112253"/>
    <lineage>
        <taxon>Eukaryota</taxon>
        <taxon>Viridiplantae</taxon>
        <taxon>Streptophyta</taxon>
        <taxon>Embryophyta</taxon>
        <taxon>Tracheophyta</taxon>
        <taxon>Spermatophyta</taxon>
        <taxon>Magnoliopsida</taxon>
        <taxon>eudicotyledons</taxon>
        <taxon>Gunneridae</taxon>
        <taxon>Pentapetalae</taxon>
        <taxon>asterids</taxon>
        <taxon>campanulids</taxon>
        <taxon>Escalloniales</taxon>
        <taxon>Escalloniaceae</taxon>
        <taxon>Escallonia</taxon>
    </lineage>
</organism>
<keyword evidence="2" id="KW-1185">Reference proteome</keyword>
<dbReference type="Pfam" id="PF05056">
    <property type="entry name" value="DUF674"/>
    <property type="match status" value="1"/>
</dbReference>
<reference evidence="1" key="1">
    <citation type="submission" date="2022-12" db="EMBL/GenBank/DDBJ databases">
        <title>Draft genome assemblies for two species of Escallonia (Escalloniales).</title>
        <authorList>
            <person name="Chanderbali A."/>
            <person name="Dervinis C."/>
            <person name="Anghel I."/>
            <person name="Soltis D."/>
            <person name="Soltis P."/>
            <person name="Zapata F."/>
        </authorList>
    </citation>
    <scope>NUCLEOTIDE SEQUENCE</scope>
    <source>
        <strain evidence="1">UCBG92.1500</strain>
        <tissue evidence="1">Leaf</tissue>
    </source>
</reference>
<evidence type="ECO:0000313" key="1">
    <source>
        <dbReference type="EMBL" id="KAK2987787.1"/>
    </source>
</evidence>
<comment type="caution">
    <text evidence="1">The sequence shown here is derived from an EMBL/GenBank/DDBJ whole genome shotgun (WGS) entry which is preliminary data.</text>
</comment>
<dbReference type="AlphaFoldDB" id="A0AA88RF66"/>
<name>A0AA88RF66_9ASTE</name>
<dbReference type="PANTHER" id="PTHR33103">
    <property type="entry name" value="OS01G0153900 PROTEIN"/>
    <property type="match status" value="1"/>
</dbReference>
<evidence type="ECO:0000313" key="2">
    <source>
        <dbReference type="Proteomes" id="UP001187471"/>
    </source>
</evidence>
<accession>A0AA88RF66</accession>
<dbReference type="Proteomes" id="UP001187471">
    <property type="component" value="Unassembled WGS sequence"/>
</dbReference>